<proteinExistence type="inferred from homology"/>
<protein>
    <recommendedName>
        <fullName evidence="5">Glycosyltransferase 2-like domain-containing protein</fullName>
    </recommendedName>
</protein>
<dbReference type="GO" id="GO:0016757">
    <property type="term" value="F:glycosyltransferase activity"/>
    <property type="evidence" value="ECO:0007669"/>
    <property type="project" value="UniProtKB-KW"/>
</dbReference>
<dbReference type="Pfam" id="PF00535">
    <property type="entry name" value="Glycos_transf_2"/>
    <property type="match status" value="1"/>
</dbReference>
<feature type="domain" description="Glycosyltransferase 2-like" evidence="5">
    <location>
        <begin position="6"/>
        <end position="183"/>
    </location>
</feature>
<comment type="similarity">
    <text evidence="1">Belongs to the glycosyltransferase 2 family.</text>
</comment>
<dbReference type="InterPro" id="IPR001173">
    <property type="entry name" value="Glyco_trans_2-like"/>
</dbReference>
<evidence type="ECO:0000259" key="5">
    <source>
        <dbReference type="Pfam" id="PF00535"/>
    </source>
</evidence>
<keyword evidence="4" id="KW-1133">Transmembrane helix</keyword>
<evidence type="ECO:0000256" key="3">
    <source>
        <dbReference type="ARBA" id="ARBA00022679"/>
    </source>
</evidence>
<dbReference type="SUPFAM" id="SSF53448">
    <property type="entry name" value="Nucleotide-diphospho-sugar transferases"/>
    <property type="match status" value="1"/>
</dbReference>
<dbReference type="Gene3D" id="3.90.550.10">
    <property type="entry name" value="Spore Coat Polysaccharide Biosynthesis Protein SpsA, Chain A"/>
    <property type="match status" value="1"/>
</dbReference>
<dbReference type="OrthoDB" id="9771846at2"/>
<name>A0A1G6US47_9BACT</name>
<accession>A0A1G6US47</accession>
<organism evidence="6 7">
    <name type="scientific">Algoriphagus faecimaris</name>
    <dbReference type="NCBI Taxonomy" id="686796"/>
    <lineage>
        <taxon>Bacteria</taxon>
        <taxon>Pseudomonadati</taxon>
        <taxon>Bacteroidota</taxon>
        <taxon>Cytophagia</taxon>
        <taxon>Cytophagales</taxon>
        <taxon>Cyclobacteriaceae</taxon>
        <taxon>Algoriphagus</taxon>
    </lineage>
</organism>
<evidence type="ECO:0000256" key="4">
    <source>
        <dbReference type="SAM" id="Phobius"/>
    </source>
</evidence>
<feature type="transmembrane region" description="Helical" evidence="4">
    <location>
        <begin position="254"/>
        <end position="274"/>
    </location>
</feature>
<keyword evidence="3" id="KW-0808">Transferase</keyword>
<sequence length="332" mass="38117">MKTCAIVILNYNGKEMLRRFLPSICQHSSFDIWVIDNASEDDSIAILTRDFTQVKLIQLSENFGYAGGYNWGLHQLKDQYEFYLLVNSDVEVTSGWDSSLIDFLYQNSDYAAVQPKILSALHRDFFDYAGGAGGFLDSLYYPYCRGRIWNEIEQDQGQYDDSLEVDWASGACFALRAKSFHEIGGFDAHFFAHMEEIDLCLRWRRIGWKIGFTAESTVFHLGGATLDRASPKKLYLNIRNSLSMIYKNEKTVKFWLIFIAKAGMEFAAVLGYLFSGKVELSKAVFSGYRDFLTSRNLIEKTISSESIPKKKGPVDLIFWNFMILGKKYFHEL</sequence>
<gene>
    <name evidence="6" type="ORF">SAMN04488104_103014</name>
</gene>
<dbReference type="RefSeq" id="WP_087940195.1">
    <property type="nucleotide sequence ID" value="NZ_FNAC01000030.1"/>
</dbReference>
<evidence type="ECO:0000313" key="6">
    <source>
        <dbReference type="EMBL" id="SDD44142.1"/>
    </source>
</evidence>
<evidence type="ECO:0000313" key="7">
    <source>
        <dbReference type="Proteomes" id="UP000199060"/>
    </source>
</evidence>
<dbReference type="Proteomes" id="UP000199060">
    <property type="component" value="Unassembled WGS sequence"/>
</dbReference>
<dbReference type="CDD" id="cd04186">
    <property type="entry name" value="GT_2_like_c"/>
    <property type="match status" value="1"/>
</dbReference>
<keyword evidence="4" id="KW-0812">Transmembrane</keyword>
<dbReference type="InterPro" id="IPR029044">
    <property type="entry name" value="Nucleotide-diphossugar_trans"/>
</dbReference>
<dbReference type="EMBL" id="FNAC01000030">
    <property type="protein sequence ID" value="SDD44142.1"/>
    <property type="molecule type" value="Genomic_DNA"/>
</dbReference>
<evidence type="ECO:0000256" key="1">
    <source>
        <dbReference type="ARBA" id="ARBA00006739"/>
    </source>
</evidence>
<keyword evidence="4" id="KW-0472">Membrane</keyword>
<dbReference type="PANTHER" id="PTHR43179">
    <property type="entry name" value="RHAMNOSYLTRANSFERASE WBBL"/>
    <property type="match status" value="1"/>
</dbReference>
<dbReference type="STRING" id="686796.SAMN04488104_103014"/>
<dbReference type="PANTHER" id="PTHR43179:SF12">
    <property type="entry name" value="GALACTOFURANOSYLTRANSFERASE GLFT2"/>
    <property type="match status" value="1"/>
</dbReference>
<keyword evidence="7" id="KW-1185">Reference proteome</keyword>
<dbReference type="AlphaFoldDB" id="A0A1G6US47"/>
<evidence type="ECO:0000256" key="2">
    <source>
        <dbReference type="ARBA" id="ARBA00022676"/>
    </source>
</evidence>
<reference evidence="7" key="1">
    <citation type="submission" date="2016-10" db="EMBL/GenBank/DDBJ databases">
        <authorList>
            <person name="Varghese N."/>
            <person name="Submissions S."/>
        </authorList>
    </citation>
    <scope>NUCLEOTIDE SEQUENCE [LARGE SCALE GENOMIC DNA]</scope>
    <source>
        <strain evidence="7">DSM 23095</strain>
    </source>
</reference>
<keyword evidence="2" id="KW-0328">Glycosyltransferase</keyword>